<dbReference type="PANTHER" id="PTHR34996">
    <property type="entry name" value="OS06G0327400 PROTEIN"/>
    <property type="match status" value="1"/>
</dbReference>
<feature type="compositionally biased region" description="Pro residues" evidence="1">
    <location>
        <begin position="145"/>
        <end position="155"/>
    </location>
</feature>
<reference evidence="2" key="1">
    <citation type="submission" date="2020-05" db="EMBL/GenBank/DDBJ databases">
        <title>WGS assembly of Panicum virgatum.</title>
        <authorList>
            <person name="Lovell J.T."/>
            <person name="Jenkins J."/>
            <person name="Shu S."/>
            <person name="Juenger T.E."/>
            <person name="Schmutz J."/>
        </authorList>
    </citation>
    <scope>NUCLEOTIDE SEQUENCE</scope>
    <source>
        <strain evidence="2">AP13</strain>
    </source>
</reference>
<accession>A0A8T0T8X7</accession>
<evidence type="ECO:0000313" key="2">
    <source>
        <dbReference type="EMBL" id="KAG2605705.1"/>
    </source>
</evidence>
<name>A0A8T0T8X7_PANVG</name>
<sequence>MGDQTKCSSSYTRLGLRRWPRPARGFRLSPTRISVRRLRARLSTLLGLLGRYVRNLRLLTRGRVAAGSSSPPAGATGGSRRFLVGGQKPSAAVAGKGAHHQVGVMDGGNGGKAPRRPPCTRSNSFYARAVAECLEFIKGSNVVPPASPSPLPPHGTPRRGSRC</sequence>
<protein>
    <submittedName>
        <fullName evidence="2">Uncharacterized protein</fullName>
    </submittedName>
</protein>
<evidence type="ECO:0000256" key="1">
    <source>
        <dbReference type="SAM" id="MobiDB-lite"/>
    </source>
</evidence>
<dbReference type="Proteomes" id="UP000823388">
    <property type="component" value="Chromosome 4N"/>
</dbReference>
<proteinExistence type="predicted"/>
<feature type="compositionally biased region" description="Low complexity" evidence="1">
    <location>
        <begin position="65"/>
        <end position="74"/>
    </location>
</feature>
<dbReference type="AlphaFoldDB" id="A0A8T0T8X7"/>
<dbReference type="PANTHER" id="PTHR34996:SF3">
    <property type="entry name" value="OS06G0327400 PROTEIN"/>
    <property type="match status" value="1"/>
</dbReference>
<dbReference type="EMBL" id="CM029044">
    <property type="protein sequence ID" value="KAG2605705.1"/>
    <property type="molecule type" value="Genomic_DNA"/>
</dbReference>
<comment type="caution">
    <text evidence="2">The sequence shown here is derived from an EMBL/GenBank/DDBJ whole genome shotgun (WGS) entry which is preliminary data.</text>
</comment>
<dbReference type="OrthoDB" id="662407at2759"/>
<feature type="region of interest" description="Disordered" evidence="1">
    <location>
        <begin position="64"/>
        <end position="119"/>
    </location>
</feature>
<feature type="region of interest" description="Disordered" evidence="1">
    <location>
        <begin position="141"/>
        <end position="163"/>
    </location>
</feature>
<keyword evidence="3" id="KW-1185">Reference proteome</keyword>
<organism evidence="2 3">
    <name type="scientific">Panicum virgatum</name>
    <name type="common">Blackwell switchgrass</name>
    <dbReference type="NCBI Taxonomy" id="38727"/>
    <lineage>
        <taxon>Eukaryota</taxon>
        <taxon>Viridiplantae</taxon>
        <taxon>Streptophyta</taxon>
        <taxon>Embryophyta</taxon>
        <taxon>Tracheophyta</taxon>
        <taxon>Spermatophyta</taxon>
        <taxon>Magnoliopsida</taxon>
        <taxon>Liliopsida</taxon>
        <taxon>Poales</taxon>
        <taxon>Poaceae</taxon>
        <taxon>PACMAD clade</taxon>
        <taxon>Panicoideae</taxon>
        <taxon>Panicodae</taxon>
        <taxon>Paniceae</taxon>
        <taxon>Panicinae</taxon>
        <taxon>Panicum</taxon>
        <taxon>Panicum sect. Hiantes</taxon>
    </lineage>
</organism>
<evidence type="ECO:0000313" key="3">
    <source>
        <dbReference type="Proteomes" id="UP000823388"/>
    </source>
</evidence>
<gene>
    <name evidence="2" type="ORF">PVAP13_4NG203100</name>
</gene>